<proteinExistence type="predicted"/>
<dbReference type="KEGG" id="ndo:DDD_2548"/>
<dbReference type="EMBL" id="CP001397">
    <property type="protein sequence ID" value="AGC77675.1"/>
    <property type="molecule type" value="Genomic_DNA"/>
</dbReference>
<protein>
    <submittedName>
        <fullName evidence="1">Uncharacterized protein</fullName>
    </submittedName>
</protein>
<organism evidence="1 2">
    <name type="scientific">Nonlabens dokdonensis (strain DSM 17205 / KCTC 12402 / DSW-6)</name>
    <name type="common">Donghaeana dokdonensis</name>
    <dbReference type="NCBI Taxonomy" id="592029"/>
    <lineage>
        <taxon>Bacteria</taxon>
        <taxon>Pseudomonadati</taxon>
        <taxon>Bacteroidota</taxon>
        <taxon>Flavobacteriia</taxon>
        <taxon>Flavobacteriales</taxon>
        <taxon>Flavobacteriaceae</taxon>
        <taxon>Nonlabens</taxon>
    </lineage>
</organism>
<dbReference type="STRING" id="592029.DDD_2548"/>
<evidence type="ECO:0000313" key="2">
    <source>
        <dbReference type="Proteomes" id="UP000011173"/>
    </source>
</evidence>
<evidence type="ECO:0000313" key="1">
    <source>
        <dbReference type="EMBL" id="AGC77675.1"/>
    </source>
</evidence>
<dbReference type="PATRIC" id="fig|592029.3.peg.2526"/>
<gene>
    <name evidence="1" type="ordered locus">DDD_2548</name>
</gene>
<name>L7W7K6_NONDD</name>
<sequence>MVLVPLSRKRDYNKFYLLNSLKEVISKSEITSFIYPQDKKEFRNSCVIIKSSCLSNELIVDFFYCQRSTI</sequence>
<accession>L7W7K6</accession>
<dbReference type="Proteomes" id="UP000011173">
    <property type="component" value="Chromosome"/>
</dbReference>
<dbReference type="AlphaFoldDB" id="L7W7K6"/>
<dbReference type="HOGENOM" id="CLU_2753863_0_0_10"/>
<reference evidence="1 2" key="1">
    <citation type="journal article" date="2013" name="Genome Biol. Evol.">
        <title>Genomic makeup of the marine flavobacterium Nonlabens (Donghaeana) dokdonensis DSW-6 and identification of a novel class of rhodopsins.</title>
        <authorList>
            <person name="Kwon S.K."/>
            <person name="Kim B.K."/>
            <person name="Song J.Y."/>
            <person name="Kwak M.J."/>
            <person name="Lee C.H."/>
            <person name="Yoon J.H."/>
            <person name="Oh T.K."/>
            <person name="Kim J.F."/>
        </authorList>
    </citation>
    <scope>NUCLEOTIDE SEQUENCE [LARGE SCALE GENOMIC DNA]</scope>
    <source>
        <strain evidence="2">DSM 17205 / KCTC 12402 / DSW-6</strain>
    </source>
</reference>